<proteinExistence type="predicted"/>
<accession>A0A9W8GN08</accession>
<dbReference type="Proteomes" id="UP001151516">
    <property type="component" value="Unassembled WGS sequence"/>
</dbReference>
<organism evidence="1 2">
    <name type="scientific">Coemansia spiralis</name>
    <dbReference type="NCBI Taxonomy" id="417178"/>
    <lineage>
        <taxon>Eukaryota</taxon>
        <taxon>Fungi</taxon>
        <taxon>Fungi incertae sedis</taxon>
        <taxon>Zoopagomycota</taxon>
        <taxon>Kickxellomycotina</taxon>
        <taxon>Kickxellomycetes</taxon>
        <taxon>Kickxellales</taxon>
        <taxon>Kickxellaceae</taxon>
        <taxon>Coemansia</taxon>
    </lineage>
</organism>
<dbReference type="AlphaFoldDB" id="A0A9W8GN08"/>
<keyword evidence="2" id="KW-1185">Reference proteome</keyword>
<sequence length="109" mass="12490">MSNYNDQVITQEPGMATMTIEASRNEIECTFEQMHDLIRVYTTSRGVDEQSINDKLDQSVKDSDSFGFTAEFSNGEWTSFEGARYDDSDMWKLLVVKSEKVDDSTDESY</sequence>
<dbReference type="EMBL" id="JANBTX010000057">
    <property type="protein sequence ID" value="KAJ2688010.1"/>
    <property type="molecule type" value="Genomic_DNA"/>
</dbReference>
<evidence type="ECO:0000313" key="1">
    <source>
        <dbReference type="EMBL" id="KAJ2688010.1"/>
    </source>
</evidence>
<name>A0A9W8GN08_9FUNG</name>
<protein>
    <submittedName>
        <fullName evidence="1">Uncharacterized protein</fullName>
    </submittedName>
</protein>
<evidence type="ECO:0000313" key="2">
    <source>
        <dbReference type="Proteomes" id="UP001151516"/>
    </source>
</evidence>
<feature type="non-terminal residue" evidence="1">
    <location>
        <position position="109"/>
    </location>
</feature>
<reference evidence="1" key="1">
    <citation type="submission" date="2022-07" db="EMBL/GenBank/DDBJ databases">
        <title>Phylogenomic reconstructions and comparative analyses of Kickxellomycotina fungi.</title>
        <authorList>
            <person name="Reynolds N.K."/>
            <person name="Stajich J.E."/>
            <person name="Barry K."/>
            <person name="Grigoriev I.V."/>
            <person name="Crous P."/>
            <person name="Smith M.E."/>
        </authorList>
    </citation>
    <scope>NUCLEOTIDE SEQUENCE</scope>
    <source>
        <strain evidence="1">CBS 109367</strain>
    </source>
</reference>
<comment type="caution">
    <text evidence="1">The sequence shown here is derived from an EMBL/GenBank/DDBJ whole genome shotgun (WGS) entry which is preliminary data.</text>
</comment>
<gene>
    <name evidence="1" type="ORF">IWW39_002548</name>
</gene>